<keyword evidence="3" id="KW-1185">Reference proteome</keyword>
<evidence type="ECO:0000313" key="3">
    <source>
        <dbReference type="Proteomes" id="UP001432146"/>
    </source>
</evidence>
<dbReference type="EMBL" id="JAWNGG020000268">
    <property type="protein sequence ID" value="KAK9295333.1"/>
    <property type="molecule type" value="Genomic_DNA"/>
</dbReference>
<dbReference type="Proteomes" id="UP001432146">
    <property type="component" value="Unassembled WGS sequence"/>
</dbReference>
<keyword evidence="1" id="KW-0175">Coiled coil</keyword>
<dbReference type="AlphaFoldDB" id="A0AAW0ZFE9"/>
<organism evidence="2 3">
    <name type="scientific">Tetragonisca angustula</name>
    <dbReference type="NCBI Taxonomy" id="166442"/>
    <lineage>
        <taxon>Eukaryota</taxon>
        <taxon>Metazoa</taxon>
        <taxon>Ecdysozoa</taxon>
        <taxon>Arthropoda</taxon>
        <taxon>Hexapoda</taxon>
        <taxon>Insecta</taxon>
        <taxon>Pterygota</taxon>
        <taxon>Neoptera</taxon>
        <taxon>Endopterygota</taxon>
        <taxon>Hymenoptera</taxon>
        <taxon>Apocrita</taxon>
        <taxon>Aculeata</taxon>
        <taxon>Apoidea</taxon>
        <taxon>Anthophila</taxon>
        <taxon>Apidae</taxon>
        <taxon>Tetragonisca</taxon>
    </lineage>
</organism>
<accession>A0AAW0ZFE9</accession>
<feature type="coiled-coil region" evidence="1">
    <location>
        <begin position="45"/>
        <end position="105"/>
    </location>
</feature>
<gene>
    <name evidence="2" type="ORF">QLX08_010319</name>
</gene>
<proteinExistence type="predicted"/>
<name>A0AAW0ZFE9_9HYME</name>
<protein>
    <submittedName>
        <fullName evidence="2">Uncharacterized protein</fullName>
    </submittedName>
</protein>
<evidence type="ECO:0000256" key="1">
    <source>
        <dbReference type="SAM" id="Coils"/>
    </source>
</evidence>
<sequence>MAPPKSAMGTRANKLSQQNVLAALDRKSNGSKEELDVAESTTLVRQESLAKLDALATEIQDVKKEIAEIKGTMRDISKEKIDKQINKWEVERKALLKRIHILENNENSREREVK</sequence>
<evidence type="ECO:0000313" key="2">
    <source>
        <dbReference type="EMBL" id="KAK9295333.1"/>
    </source>
</evidence>
<reference evidence="2 3" key="1">
    <citation type="submission" date="2024-05" db="EMBL/GenBank/DDBJ databases">
        <title>The nuclear and mitochondrial genome assemblies of Tetragonisca angustula (Apidae: Meliponini), a tiny yet remarkable pollinator in the Neotropics.</title>
        <authorList>
            <person name="Ferrari R."/>
            <person name="Ricardo P.C."/>
            <person name="Dias F.C."/>
            <person name="Araujo N.S."/>
            <person name="Soares D.O."/>
            <person name="Zhou Q.-S."/>
            <person name="Zhu C.-D."/>
            <person name="Coutinho L."/>
            <person name="Airas M.C."/>
            <person name="Batista T.M."/>
        </authorList>
    </citation>
    <scope>NUCLEOTIDE SEQUENCE [LARGE SCALE GENOMIC DNA]</scope>
    <source>
        <strain evidence="2">ASF017062</strain>
        <tissue evidence="2">Abdomen</tissue>
    </source>
</reference>
<comment type="caution">
    <text evidence="2">The sequence shown here is derived from an EMBL/GenBank/DDBJ whole genome shotgun (WGS) entry which is preliminary data.</text>
</comment>